<evidence type="ECO:0000256" key="10">
    <source>
        <dbReference type="ARBA" id="ARBA00038466"/>
    </source>
</evidence>
<keyword evidence="9 11" id="KW-0472">Membrane</keyword>
<evidence type="ECO:0000256" key="12">
    <source>
        <dbReference type="SAM" id="SignalP"/>
    </source>
</evidence>
<dbReference type="GO" id="GO:0006506">
    <property type="term" value="P:GPI anchor biosynthetic process"/>
    <property type="evidence" value="ECO:0007669"/>
    <property type="project" value="UniProtKB-KW"/>
</dbReference>
<keyword evidence="6 11" id="KW-0812">Transmembrane</keyword>
<comment type="similarity">
    <text evidence="10">Belongs to the glycosyltransferase 22 family. PIGZ subfamily.</text>
</comment>
<evidence type="ECO:0000256" key="9">
    <source>
        <dbReference type="ARBA" id="ARBA00023136"/>
    </source>
</evidence>
<keyword evidence="14" id="KW-1185">Reference proteome</keyword>
<dbReference type="OrthoDB" id="10066429at2759"/>
<dbReference type="Pfam" id="PF03901">
    <property type="entry name" value="Glyco_transf_22"/>
    <property type="match status" value="1"/>
</dbReference>
<evidence type="ECO:0000256" key="8">
    <source>
        <dbReference type="ARBA" id="ARBA00022989"/>
    </source>
</evidence>
<evidence type="ECO:0000313" key="14">
    <source>
        <dbReference type="Proteomes" id="UP000799423"/>
    </source>
</evidence>
<sequence length="528" mass="60397">MWRRVYFLLILVRIYFALSPSYLHPDENFQGPEVIAGRVFSYPVHETWEFTSANPIRSTFPLWLAYGWPMYILRWLWEGFGYDVSPSVVYWTLRVLMLSLSVVMEDWAIHELVVSPRARRVAVPLVASSYVTWTFQTHTFSNSLETLLVLWSLVLIQRIVEDKKRSGILASSILGFMAVVGIFNRITFPAFLLLPAISLLPHFQRKPFSFVFLTSVALLTAFVAICVDTSFYTPGEFTLAKVFGGAVVTPYNNFRYNSVSENLAQHGIHPRYQHFLVNLPQLLGPAFPLLFFLRRAHFTPILVSALSGVALLSIFPHQEARFLIPAVPLILSSIRLPDARLRTTWMAVWLIFNLALGVLMGVYHQGGIVPVQMHIAKTNETVSQAFWWKTYSPPTWLLNGKNEDLTTVDLMGIPGEQMLQKVTEALPPCRTRKPPKGHLGTVYLVAPRSAHFLKPYQEASRQKANQARRQKELILDEVWAYRRHLNLDDMDFGDDGFWKTMSRVVGDRGLVIWRASRNCWAEPPDEIS</sequence>
<organism evidence="13 14">
    <name type="scientific">Plenodomus tracheiphilus IPT5</name>
    <dbReference type="NCBI Taxonomy" id="1408161"/>
    <lineage>
        <taxon>Eukaryota</taxon>
        <taxon>Fungi</taxon>
        <taxon>Dikarya</taxon>
        <taxon>Ascomycota</taxon>
        <taxon>Pezizomycotina</taxon>
        <taxon>Dothideomycetes</taxon>
        <taxon>Pleosporomycetidae</taxon>
        <taxon>Pleosporales</taxon>
        <taxon>Pleosporineae</taxon>
        <taxon>Leptosphaeriaceae</taxon>
        <taxon>Plenodomus</taxon>
    </lineage>
</organism>
<evidence type="ECO:0000256" key="3">
    <source>
        <dbReference type="ARBA" id="ARBA00022502"/>
    </source>
</evidence>
<evidence type="ECO:0000256" key="4">
    <source>
        <dbReference type="ARBA" id="ARBA00022676"/>
    </source>
</evidence>
<comment type="caution">
    <text evidence="11">Lacks conserved residue(s) required for the propagation of feature annotation.</text>
</comment>
<evidence type="ECO:0000256" key="6">
    <source>
        <dbReference type="ARBA" id="ARBA00022692"/>
    </source>
</evidence>
<keyword evidence="4 11" id="KW-0328">Glycosyltransferase</keyword>
<dbReference type="AlphaFoldDB" id="A0A6A7AMV9"/>
<evidence type="ECO:0000256" key="5">
    <source>
        <dbReference type="ARBA" id="ARBA00022679"/>
    </source>
</evidence>
<keyword evidence="5 13" id="KW-0808">Transferase</keyword>
<keyword evidence="3" id="KW-0337">GPI-anchor biosynthesis</keyword>
<dbReference type="PANTHER" id="PTHR22760">
    <property type="entry name" value="GLYCOSYLTRANSFERASE"/>
    <property type="match status" value="1"/>
</dbReference>
<name>A0A6A7AMV9_9PLEO</name>
<dbReference type="EMBL" id="MU006385">
    <property type="protein sequence ID" value="KAF2844372.1"/>
    <property type="molecule type" value="Genomic_DNA"/>
</dbReference>
<protein>
    <recommendedName>
        <fullName evidence="11">Mannosyltransferase</fullName>
        <ecNumber evidence="11">2.4.1.-</ecNumber>
    </recommendedName>
</protein>
<dbReference type="PANTHER" id="PTHR22760:SF3">
    <property type="entry name" value="GPI MANNOSYLTRANSFERASE 4"/>
    <property type="match status" value="1"/>
</dbReference>
<feature type="chain" id="PRO_5025423629" description="Mannosyltransferase" evidence="12">
    <location>
        <begin position="18"/>
        <end position="528"/>
    </location>
</feature>
<comment type="subcellular location">
    <subcellularLocation>
        <location evidence="1 11">Endoplasmic reticulum membrane</location>
        <topology evidence="1 11">Multi-pass membrane protein</topology>
    </subcellularLocation>
</comment>
<dbReference type="Proteomes" id="UP000799423">
    <property type="component" value="Unassembled WGS sequence"/>
</dbReference>
<dbReference type="InterPro" id="IPR005599">
    <property type="entry name" value="GPI_mannosylTrfase"/>
</dbReference>
<feature type="transmembrane region" description="Helical" evidence="11">
    <location>
        <begin position="344"/>
        <end position="363"/>
    </location>
</feature>
<gene>
    <name evidence="13" type="ORF">T440DRAFT_473442</name>
</gene>
<keyword evidence="12" id="KW-0732">Signal</keyword>
<keyword evidence="8 11" id="KW-1133">Transmembrane helix</keyword>
<evidence type="ECO:0000313" key="13">
    <source>
        <dbReference type="EMBL" id="KAF2844372.1"/>
    </source>
</evidence>
<feature type="transmembrane region" description="Helical" evidence="11">
    <location>
        <begin position="168"/>
        <end position="188"/>
    </location>
</feature>
<dbReference type="GO" id="GO:0000026">
    <property type="term" value="F:alpha-1,2-mannosyltransferase activity"/>
    <property type="evidence" value="ECO:0007669"/>
    <property type="project" value="TreeGrafter"/>
</dbReference>
<keyword evidence="7 11" id="KW-0256">Endoplasmic reticulum</keyword>
<comment type="pathway">
    <text evidence="2">Glycolipid biosynthesis; glycosylphosphatidylinositol-anchor biosynthesis.</text>
</comment>
<accession>A0A6A7AMV9</accession>
<feature type="signal peptide" evidence="12">
    <location>
        <begin position="1"/>
        <end position="17"/>
    </location>
</feature>
<evidence type="ECO:0000256" key="11">
    <source>
        <dbReference type="RuleBase" id="RU363075"/>
    </source>
</evidence>
<feature type="transmembrane region" description="Helical" evidence="11">
    <location>
        <begin position="208"/>
        <end position="227"/>
    </location>
</feature>
<evidence type="ECO:0000256" key="7">
    <source>
        <dbReference type="ARBA" id="ARBA00022824"/>
    </source>
</evidence>
<proteinExistence type="inferred from homology"/>
<reference evidence="13" key="1">
    <citation type="submission" date="2020-01" db="EMBL/GenBank/DDBJ databases">
        <authorList>
            <consortium name="DOE Joint Genome Institute"/>
            <person name="Haridas S."/>
            <person name="Albert R."/>
            <person name="Binder M."/>
            <person name="Bloem J."/>
            <person name="Labutti K."/>
            <person name="Salamov A."/>
            <person name="Andreopoulos B."/>
            <person name="Baker S.E."/>
            <person name="Barry K."/>
            <person name="Bills G."/>
            <person name="Bluhm B.H."/>
            <person name="Cannon C."/>
            <person name="Castanera R."/>
            <person name="Culley D.E."/>
            <person name="Daum C."/>
            <person name="Ezra D."/>
            <person name="Gonzalez J.B."/>
            <person name="Henrissat B."/>
            <person name="Kuo A."/>
            <person name="Liang C."/>
            <person name="Lipzen A."/>
            <person name="Lutzoni F."/>
            <person name="Magnuson J."/>
            <person name="Mondo S."/>
            <person name="Nolan M."/>
            <person name="Ohm R."/>
            <person name="Pangilinan J."/>
            <person name="Park H.-J."/>
            <person name="Ramirez L."/>
            <person name="Alfaro M."/>
            <person name="Sun H."/>
            <person name="Tritt A."/>
            <person name="Yoshinaga Y."/>
            <person name="Zwiers L.-H."/>
            <person name="Turgeon B.G."/>
            <person name="Goodwin S.B."/>
            <person name="Spatafora J.W."/>
            <person name="Crous P.W."/>
            <person name="Grigoriev I.V."/>
        </authorList>
    </citation>
    <scope>NUCLEOTIDE SEQUENCE</scope>
    <source>
        <strain evidence="13">IPT5</strain>
    </source>
</reference>
<dbReference type="EC" id="2.4.1.-" evidence="11"/>
<dbReference type="GO" id="GO:0005789">
    <property type="term" value="C:endoplasmic reticulum membrane"/>
    <property type="evidence" value="ECO:0007669"/>
    <property type="project" value="UniProtKB-SubCell"/>
</dbReference>
<evidence type="ECO:0000256" key="1">
    <source>
        <dbReference type="ARBA" id="ARBA00004477"/>
    </source>
</evidence>
<evidence type="ECO:0000256" key="2">
    <source>
        <dbReference type="ARBA" id="ARBA00004687"/>
    </source>
</evidence>